<dbReference type="GO" id="GO:0016829">
    <property type="term" value="F:lyase activity"/>
    <property type="evidence" value="ECO:0007669"/>
    <property type="project" value="UniProtKB-KW"/>
</dbReference>
<dbReference type="OrthoDB" id="3196716at2"/>
<dbReference type="Proteomes" id="UP000194968">
    <property type="component" value="Unassembled WGS sequence"/>
</dbReference>
<dbReference type="NCBIfam" id="NF002383">
    <property type="entry name" value="PRK01392.1"/>
    <property type="match status" value="1"/>
</dbReference>
<dbReference type="GO" id="GO:0051191">
    <property type="term" value="P:prosthetic group biosynthetic process"/>
    <property type="evidence" value="ECO:0007669"/>
    <property type="project" value="InterPro"/>
</dbReference>
<dbReference type="EC" id="2.7.7.61" evidence="1"/>
<comment type="caution">
    <text evidence="5">The sequence shown here is derived from an EMBL/GenBank/DDBJ whole genome shotgun (WGS) entry which is preliminary data.</text>
</comment>
<name>A0A242NVC1_9GAMM</name>
<sequence length="195" mass="22470">MLLLNIIMNNPTLRFDDGINITLEQMLMAKENRVNNQQQVFAHYPYPLISLSLVIPGPIKKSSGTVFLFNEAVKAIHQMLNQHNISIIHEKLYESITGDEALLSIDHNVDMLKQLCIKIEERHFLGRLWDIDVIDPITQKSISRSKFERHSRQCLVCHDNAKICGRSKRHSINEILSAIANKVNDYRNNETNLNI</sequence>
<keyword evidence="2" id="KW-0808">Transferase</keyword>
<dbReference type="EMBL" id="NASK01000087">
    <property type="protein sequence ID" value="OTQ50405.1"/>
    <property type="molecule type" value="Genomic_DNA"/>
</dbReference>
<dbReference type="GO" id="GO:0050519">
    <property type="term" value="F:holo-citrate lyase synthase activity"/>
    <property type="evidence" value="ECO:0007669"/>
    <property type="project" value="UniProtKB-EC"/>
</dbReference>
<organism evidence="5 6">
    <name type="scientific">Gilliamella apis</name>
    <dbReference type="NCBI Taxonomy" id="1970738"/>
    <lineage>
        <taxon>Bacteria</taxon>
        <taxon>Pseudomonadati</taxon>
        <taxon>Pseudomonadota</taxon>
        <taxon>Gammaproteobacteria</taxon>
        <taxon>Orbales</taxon>
        <taxon>Orbaceae</taxon>
        <taxon>Gilliamella</taxon>
    </lineage>
</organism>
<evidence type="ECO:0000256" key="2">
    <source>
        <dbReference type="ARBA" id="ARBA00022679"/>
    </source>
</evidence>
<protein>
    <recommendedName>
        <fullName evidence="1">citrate lyase holo-[acyl-carrier protein] synthase</fullName>
        <ecNumber evidence="1">2.7.7.61</ecNumber>
    </recommendedName>
</protein>
<evidence type="ECO:0000256" key="1">
    <source>
        <dbReference type="ARBA" id="ARBA00012524"/>
    </source>
</evidence>
<accession>A0A242NVC1</accession>
<dbReference type="NCBIfam" id="TIGR03124">
    <property type="entry name" value="citrate_citX"/>
    <property type="match status" value="1"/>
</dbReference>
<dbReference type="AlphaFoldDB" id="A0A242NVC1"/>
<proteinExistence type="predicted"/>
<dbReference type="Pfam" id="PF03802">
    <property type="entry name" value="CitX"/>
    <property type="match status" value="1"/>
</dbReference>
<evidence type="ECO:0000256" key="3">
    <source>
        <dbReference type="ARBA" id="ARBA00022695"/>
    </source>
</evidence>
<reference evidence="5 6" key="1">
    <citation type="submission" date="2017-03" db="EMBL/GenBank/DDBJ databases">
        <title>Comparative genomics of honeybee gut symbionts reveal geographically distinct and subgroup specific antibiotic resistance.</title>
        <authorList>
            <person name="Ludvigsen J."/>
            <person name="Porcellato D."/>
            <person name="Labee-Lund T.M."/>
            <person name="Amdam G.V."/>
            <person name="Rudi K."/>
        </authorList>
    </citation>
    <scope>NUCLEOTIDE SEQUENCE [LARGE SCALE GENOMIC DNA]</scope>
    <source>
        <strain evidence="5 6">A-4-12</strain>
    </source>
</reference>
<dbReference type="InterPro" id="IPR005551">
    <property type="entry name" value="CitX"/>
</dbReference>
<comment type="catalytic activity">
    <reaction evidence="4">
        <text>apo-[citrate lyase ACP] + 2'-(5''-triphospho-alpha-D-ribosyl)-3'-dephospho-CoA = holo-[citrate lyase ACP] + diphosphate</text>
        <dbReference type="Rhea" id="RHEA:16333"/>
        <dbReference type="Rhea" id="RHEA-COMP:10157"/>
        <dbReference type="Rhea" id="RHEA-COMP:10158"/>
        <dbReference type="ChEBI" id="CHEBI:29999"/>
        <dbReference type="ChEBI" id="CHEBI:33019"/>
        <dbReference type="ChEBI" id="CHEBI:61378"/>
        <dbReference type="ChEBI" id="CHEBI:82683"/>
        <dbReference type="EC" id="2.7.7.61"/>
    </reaction>
</comment>
<gene>
    <name evidence="5" type="ORF">B6D06_04465</name>
</gene>
<evidence type="ECO:0000313" key="5">
    <source>
        <dbReference type="EMBL" id="OTQ50405.1"/>
    </source>
</evidence>
<keyword evidence="5" id="KW-0456">Lyase</keyword>
<evidence type="ECO:0000256" key="4">
    <source>
        <dbReference type="ARBA" id="ARBA00048574"/>
    </source>
</evidence>
<keyword evidence="3" id="KW-0548">Nucleotidyltransferase</keyword>
<evidence type="ECO:0000313" key="6">
    <source>
        <dbReference type="Proteomes" id="UP000194968"/>
    </source>
</evidence>